<gene>
    <name evidence="7" type="ORF">Ahy_B03g062067</name>
</gene>
<comment type="caution">
    <text evidence="7">The sequence shown here is derived from an EMBL/GenBank/DDBJ whole genome shotgun (WGS) entry which is preliminary data.</text>
</comment>
<evidence type="ECO:0000256" key="1">
    <source>
        <dbReference type="ARBA" id="ARBA00004123"/>
    </source>
</evidence>
<dbReference type="PANTHER" id="PTHR31391:SF143">
    <property type="entry name" value="B3 DNA-BINDING DOMAIN PROTEIN"/>
    <property type="match status" value="1"/>
</dbReference>
<protein>
    <recommendedName>
        <fullName evidence="6">TF-B3 domain-containing protein</fullName>
    </recommendedName>
</protein>
<keyword evidence="2" id="KW-0805">Transcription regulation</keyword>
<dbReference type="SMART" id="SM01019">
    <property type="entry name" value="B3"/>
    <property type="match status" value="1"/>
</dbReference>
<accession>A0A444ZSV6</accession>
<dbReference type="AlphaFoldDB" id="A0A444ZSV6"/>
<dbReference type="GO" id="GO:0003677">
    <property type="term" value="F:DNA binding"/>
    <property type="evidence" value="ECO:0007669"/>
    <property type="project" value="UniProtKB-KW"/>
</dbReference>
<reference evidence="7 8" key="1">
    <citation type="submission" date="2019-01" db="EMBL/GenBank/DDBJ databases">
        <title>Sequencing of cultivated peanut Arachis hypogaea provides insights into genome evolution and oil improvement.</title>
        <authorList>
            <person name="Chen X."/>
        </authorList>
    </citation>
    <scope>NUCLEOTIDE SEQUENCE [LARGE SCALE GENOMIC DNA]</scope>
    <source>
        <strain evidence="8">cv. Fuhuasheng</strain>
        <tissue evidence="7">Leaves</tissue>
    </source>
</reference>
<evidence type="ECO:0000256" key="4">
    <source>
        <dbReference type="ARBA" id="ARBA00023163"/>
    </source>
</evidence>
<dbReference type="PROSITE" id="PS50863">
    <property type="entry name" value="B3"/>
    <property type="match status" value="1"/>
</dbReference>
<name>A0A444ZSV6_ARAHY</name>
<dbReference type="InterPro" id="IPR015300">
    <property type="entry name" value="DNA-bd_pseudobarrel_sf"/>
</dbReference>
<keyword evidence="8" id="KW-1185">Reference proteome</keyword>
<dbReference type="Proteomes" id="UP000289738">
    <property type="component" value="Chromosome B03"/>
</dbReference>
<evidence type="ECO:0000256" key="2">
    <source>
        <dbReference type="ARBA" id="ARBA00023015"/>
    </source>
</evidence>
<feature type="domain" description="TF-B3" evidence="6">
    <location>
        <begin position="1"/>
        <end position="78"/>
    </location>
</feature>
<dbReference type="Gene3D" id="2.40.330.10">
    <property type="entry name" value="DNA-binding pseudobarrel domain"/>
    <property type="match status" value="1"/>
</dbReference>
<evidence type="ECO:0000313" key="8">
    <source>
        <dbReference type="Proteomes" id="UP000289738"/>
    </source>
</evidence>
<evidence type="ECO:0000259" key="6">
    <source>
        <dbReference type="PROSITE" id="PS50863"/>
    </source>
</evidence>
<keyword evidence="4" id="KW-0804">Transcription</keyword>
<organism evidence="7 8">
    <name type="scientific">Arachis hypogaea</name>
    <name type="common">Peanut</name>
    <dbReference type="NCBI Taxonomy" id="3818"/>
    <lineage>
        <taxon>Eukaryota</taxon>
        <taxon>Viridiplantae</taxon>
        <taxon>Streptophyta</taxon>
        <taxon>Embryophyta</taxon>
        <taxon>Tracheophyta</taxon>
        <taxon>Spermatophyta</taxon>
        <taxon>Magnoliopsida</taxon>
        <taxon>eudicotyledons</taxon>
        <taxon>Gunneridae</taxon>
        <taxon>Pentapetalae</taxon>
        <taxon>rosids</taxon>
        <taxon>fabids</taxon>
        <taxon>Fabales</taxon>
        <taxon>Fabaceae</taxon>
        <taxon>Papilionoideae</taxon>
        <taxon>50 kb inversion clade</taxon>
        <taxon>dalbergioids sensu lato</taxon>
        <taxon>Dalbergieae</taxon>
        <taxon>Pterocarpus clade</taxon>
        <taxon>Arachis</taxon>
    </lineage>
</organism>
<dbReference type="EMBL" id="SDMP01000013">
    <property type="protein sequence ID" value="RYR17301.1"/>
    <property type="molecule type" value="Genomic_DNA"/>
</dbReference>
<dbReference type="PANTHER" id="PTHR31391">
    <property type="entry name" value="B3 DOMAIN-CONTAINING PROTEIN OS11G0197600-RELATED"/>
    <property type="match status" value="1"/>
</dbReference>
<dbReference type="GO" id="GO:0005634">
    <property type="term" value="C:nucleus"/>
    <property type="evidence" value="ECO:0007669"/>
    <property type="project" value="UniProtKB-SubCell"/>
</dbReference>
<dbReference type="InterPro" id="IPR044837">
    <property type="entry name" value="REM16-like"/>
</dbReference>
<evidence type="ECO:0000256" key="3">
    <source>
        <dbReference type="ARBA" id="ARBA00023125"/>
    </source>
</evidence>
<keyword evidence="5" id="KW-0539">Nucleus</keyword>
<proteinExistence type="predicted"/>
<dbReference type="SUPFAM" id="SSF101936">
    <property type="entry name" value="DNA-binding pseudobarrel domain"/>
    <property type="match status" value="1"/>
</dbReference>
<dbReference type="InterPro" id="IPR003340">
    <property type="entry name" value="B3_DNA-bd"/>
</dbReference>
<keyword evidence="3" id="KW-0238">DNA-binding</keyword>
<dbReference type="Pfam" id="PF02362">
    <property type="entry name" value="B3"/>
    <property type="match status" value="1"/>
</dbReference>
<comment type="subcellular location">
    <subcellularLocation>
        <location evidence="1">Nucleus</location>
    </subcellularLocation>
</comment>
<dbReference type="CDD" id="cd10017">
    <property type="entry name" value="B3_DNA"/>
    <property type="match status" value="1"/>
</dbReference>
<evidence type="ECO:0000256" key="5">
    <source>
        <dbReference type="ARBA" id="ARBA00023242"/>
    </source>
</evidence>
<sequence>MGCDAVFISYLLQKDVKLQFGKKSWPATIIYNPSSKNTFILAGWNSFARASKLEAGDVCVFELVNKKDLFDVHICRAQC</sequence>
<evidence type="ECO:0000313" key="7">
    <source>
        <dbReference type="EMBL" id="RYR17301.1"/>
    </source>
</evidence>